<evidence type="ECO:0000313" key="1">
    <source>
        <dbReference type="EMBL" id="QFR59683.1"/>
    </source>
</evidence>
<sequence>MVGFPFEGVYQIEMLKLLKDVAQKIDFSAYPNPCLFYGDRLRGAIVGMRL</sequence>
<reference evidence="1" key="2">
    <citation type="submission" date="2019-09" db="EMBL/GenBank/DDBJ databases">
        <authorList>
            <person name="Weigele P.R."/>
            <person name="Anton B."/>
            <person name="Fomenkov A."/>
            <person name="Fraser M.E."/>
        </authorList>
    </citation>
    <scope>NUCLEOTIDE SEQUENCE</scope>
</reference>
<protein>
    <submittedName>
        <fullName evidence="1">Uncharacterized protein</fullName>
    </submittedName>
</protein>
<dbReference type="EMBL" id="MN504636">
    <property type="protein sequence ID" value="QFR59683.1"/>
    <property type="molecule type" value="Genomic_DNA"/>
</dbReference>
<reference evidence="1" key="1">
    <citation type="journal article" date="2019" name="Nat. Commun.">
        <title>7-Deazaguanine modifications protect phage DNA from host restriction systems.</title>
        <authorList>
            <person name="Hutinet G."/>
            <person name="Kot W."/>
            <person name="Hillebrand R."/>
            <person name="Balamkundu S."/>
            <person name="Gnanakalai S."/>
            <person name="Neelakandan R."/>
            <person name="Carstens A.B."/>
            <person name="Lui C.F."/>
            <person name="Tremblay D."/>
            <person name="Jacobs-Serah D."/>
            <person name="Sassanfar M."/>
            <person name="Lee Y.-J."/>
            <person name="Weigele P."/>
            <person name="Moineau S."/>
            <person name="Hatfull G.F."/>
            <person name="Dedon P.C."/>
            <person name="Hansen L.H."/>
            <person name="de Crecy-Lagard V."/>
        </authorList>
    </citation>
    <scope>NUCLEOTIDE SEQUENCE [LARGE SCALE GENOMIC DNA]</scope>
</reference>
<gene>
    <name evidence="1" type="ORF">QuinobequinP09_44</name>
</gene>
<name>A0A5P8PQX8_9CAUD</name>
<keyword evidence="2" id="KW-1185">Reference proteome</keyword>
<evidence type="ECO:0000313" key="2">
    <source>
        <dbReference type="Proteomes" id="UP000325835"/>
    </source>
</evidence>
<dbReference type="Proteomes" id="UP000325835">
    <property type="component" value="Segment"/>
</dbReference>
<organism evidence="1 2">
    <name type="scientific">Pseudomonas phage Quinobequin-P09</name>
    <dbReference type="NCBI Taxonomy" id="2660687"/>
    <lineage>
        <taxon>Viruses</taxon>
        <taxon>Duplodnaviria</taxon>
        <taxon>Heunggongvirae</taxon>
        <taxon>Uroviricota</taxon>
        <taxon>Caudoviricetes</taxon>
        <taxon>Queuovirinae</taxon>
        <taxon>Nipunavirus</taxon>
        <taxon>Nipunavirus quinobequin</taxon>
        <taxon>Nipunavirus NP1</taxon>
    </lineage>
</organism>
<proteinExistence type="predicted"/>
<accession>A0A5P8PQX8</accession>